<dbReference type="InterPro" id="IPR011200">
    <property type="entry name" value="UCP012608"/>
</dbReference>
<dbReference type="GeneID" id="3711872"/>
<protein>
    <recommendedName>
        <fullName evidence="3">DUF2332 domain-containing protein</fullName>
    </recommendedName>
</protein>
<keyword evidence="2" id="KW-1185">Reference proteome</keyword>
<name>Q3IV16_CERS4</name>
<organism evidence="1 2">
    <name type="scientific">Cereibacter sphaeroides (strain ATCC 17023 / DSM 158 / JCM 6121 / CCUG 31486 / LMG 2827 / NBRC 12203 / NCIMB 8253 / ATH 2.4.1.)</name>
    <name type="common">Rhodobacter sphaeroides</name>
    <dbReference type="NCBI Taxonomy" id="272943"/>
    <lineage>
        <taxon>Bacteria</taxon>
        <taxon>Pseudomonadati</taxon>
        <taxon>Pseudomonadota</taxon>
        <taxon>Alphaproteobacteria</taxon>
        <taxon>Rhodobacterales</taxon>
        <taxon>Paracoccaceae</taxon>
        <taxon>Cereibacter</taxon>
    </lineage>
</organism>
<dbReference type="PhylomeDB" id="Q3IV16"/>
<dbReference type="KEGG" id="rsp:RSP_4153"/>
<dbReference type="RefSeq" id="WP_011331425.1">
    <property type="nucleotide sequence ID" value="NC_007490.2"/>
</dbReference>
<proteinExistence type="predicted"/>
<dbReference type="Pfam" id="PF10094">
    <property type="entry name" value="DUF2332"/>
    <property type="match status" value="1"/>
</dbReference>
<dbReference type="AlphaFoldDB" id="Q3IV16"/>
<keyword evidence="1" id="KW-0614">Plasmid</keyword>
<reference evidence="2" key="1">
    <citation type="submission" date="2005-09" db="EMBL/GenBank/DDBJ databases">
        <title>Complete sequence of plasmid D of Rhodobacter sphaeroides 2.4.1.</title>
        <authorList>
            <person name="Copeland A."/>
            <person name="Lucas S."/>
            <person name="Lapidus A."/>
            <person name="Barry K."/>
            <person name="Detter J.C."/>
            <person name="Glavina T."/>
            <person name="Hammon N."/>
            <person name="Israni S."/>
            <person name="Pitluck S."/>
            <person name="Richardson P."/>
            <person name="Mackenzie C."/>
            <person name="Choudhary M."/>
            <person name="Larimer F."/>
            <person name="Hauser L.J."/>
            <person name="Land M."/>
            <person name="Donohue T.J."/>
            <person name="Kaplan S."/>
        </authorList>
    </citation>
    <scope>NUCLEOTIDE SEQUENCE [LARGE SCALE GENOMIC DNA]</scope>
    <source>
        <strain evidence="2">ATCC 17023 / DSM 158 / JCM 6121 / CCUG 31486 / LMG 2827 / NBRC 12203 / NCIMB 8253 / ATH 2.4.1.</strain>
        <plasmid evidence="2">pRS241d</plasmid>
    </source>
</reference>
<evidence type="ECO:0000313" key="2">
    <source>
        <dbReference type="Proteomes" id="UP000002703"/>
    </source>
</evidence>
<gene>
    <name evidence="1" type="ORF">RSP_4153</name>
</gene>
<evidence type="ECO:0000313" key="1">
    <source>
        <dbReference type="EMBL" id="ABA81618.1"/>
    </source>
</evidence>
<sequence>MIDETLRLGEVDVRSQMVRASFADQAELCERFGSTFTAALLRSVLRVLNGHTRFGTRILTWDGNPCATADALALRVAGALHALVRRRPSCDLAKAYPPNSSVGPVAFERLLAEAIAENDEFLSSWLEHAPQTNEVGRAALLYAGMMEVAGRTGCPLSVFEIGTSAGLNLILDRYAYVLSGRKAGNPGSPLVLHPDWIGPSPREPEPRIVSRCGCDLAPIDVTNAVGRERAHAYIWPDQEQRHRRIAQAISLFLDDPVPIEQGNASDWVLNRLRLPGIPGVARVLFHSLMFSYLPSDSQVAIAEHMETIGAHATSQSPVAWLSFELDRNAEPHLALRLWPGGGQERLATADPHCRRIIWHLRTD</sequence>
<dbReference type="EnsemblBacteria" id="ABA81618">
    <property type="protein sequence ID" value="ABA81618"/>
    <property type="gene ID" value="RSP_4153"/>
</dbReference>
<geneLocation type="plasmid" evidence="2">
    <name>pRS241d</name>
</geneLocation>
<evidence type="ECO:0008006" key="3">
    <source>
        <dbReference type="Google" id="ProtNLM"/>
    </source>
</evidence>
<dbReference type="EMBL" id="CP000147">
    <property type="protein sequence ID" value="ABA81618.1"/>
    <property type="molecule type" value="Genomic_DNA"/>
</dbReference>
<dbReference type="OrthoDB" id="7666987at2"/>
<dbReference type="Proteomes" id="UP000002703">
    <property type="component" value="Plasmid D"/>
</dbReference>
<dbReference type="PIRSF" id="PIRSF012608">
    <property type="entry name" value="UCP012608"/>
    <property type="match status" value="1"/>
</dbReference>
<accession>Q3IV16</accession>